<protein>
    <recommendedName>
        <fullName evidence="4">Tryptophan 2-monooxygenase</fullName>
        <ecNumber evidence="3">1.13.12.3</ecNumber>
    </recommendedName>
</protein>
<evidence type="ECO:0000256" key="2">
    <source>
        <dbReference type="ARBA" id="ARBA00005833"/>
    </source>
</evidence>
<accession>A0ABS5R8G2</accession>
<gene>
    <name evidence="8" type="ORF">KIP89_08365</name>
</gene>
<dbReference type="SUPFAM" id="SSF54373">
    <property type="entry name" value="FAD-linked reductases, C-terminal domain"/>
    <property type="match status" value="1"/>
</dbReference>
<proteinExistence type="inferred from homology"/>
<keyword evidence="5" id="KW-0073">Auxin biosynthesis</keyword>
<dbReference type="PANTHER" id="PTHR10742:SF410">
    <property type="entry name" value="LYSINE-SPECIFIC HISTONE DEMETHYLASE 2"/>
    <property type="match status" value="1"/>
</dbReference>
<evidence type="ECO:0000256" key="4">
    <source>
        <dbReference type="ARBA" id="ARBA00017871"/>
    </source>
</evidence>
<evidence type="ECO:0000256" key="1">
    <source>
        <dbReference type="ARBA" id="ARBA00004814"/>
    </source>
</evidence>
<reference evidence="8" key="1">
    <citation type="submission" date="2021-05" db="EMBL/GenBank/DDBJ databases">
        <authorList>
            <person name="Sun Q."/>
            <person name="Inoue M."/>
        </authorList>
    </citation>
    <scope>NUCLEOTIDE SEQUENCE</scope>
    <source>
        <strain evidence="8">VKM B-3255</strain>
    </source>
</reference>
<keyword evidence="9" id="KW-1185">Reference proteome</keyword>
<feature type="domain" description="Amine oxidase" evidence="7">
    <location>
        <begin position="205"/>
        <end position="438"/>
    </location>
</feature>
<dbReference type="EC" id="1.13.12.3" evidence="3"/>
<evidence type="ECO:0000256" key="3">
    <source>
        <dbReference type="ARBA" id="ARBA00012535"/>
    </source>
</evidence>
<dbReference type="PANTHER" id="PTHR10742">
    <property type="entry name" value="FLAVIN MONOAMINE OXIDASE"/>
    <property type="match status" value="1"/>
</dbReference>
<comment type="pathway">
    <text evidence="1">Plant hormone metabolism; auxin biosynthesis.</text>
</comment>
<evidence type="ECO:0000256" key="5">
    <source>
        <dbReference type="ARBA" id="ARBA00023070"/>
    </source>
</evidence>
<evidence type="ECO:0000313" key="9">
    <source>
        <dbReference type="Proteomes" id="UP001166585"/>
    </source>
</evidence>
<sequence>MTERGLFSRRGLLAGGAALLAGPAIGTALAQSVAEVDIAIIGGGAAGIAAGLRIAQAGRSHVLLEAGERLGGRARTDTAFGLPVDLGTASFGRAGSGLASAAGAAGLPVSGLPGDRLYVDGHPASESAYDGFSAALGRARRDIVTAADAGRDVAVARVLPPPGPWSALAAARLGPLALGKELDALSTLDLALRDVPPDDATSPLGVGALIEALGAGLNRQTHATVNLITNSGRYHTLSIAGQRTTIRARAIVLAVPAPVIAAGAIRFNPVLPPRLLAAFRAFPAGTLEQVGFLLPGNPLELEPDEGVLASRDGTAPGARLRGRINGSDLHVLTFGGAPARAIAEKGEAAALELARAFLDRAFGGGVGEAVREVVASRWSADPLFRGAMASAMPGQGALRRLFGDPVQNRIFLAGEYTSLTDWGTLAGAFASGEVAAAKALRVVGGPA</sequence>
<dbReference type="InterPro" id="IPR036188">
    <property type="entry name" value="FAD/NAD-bd_sf"/>
</dbReference>
<dbReference type="InterPro" id="IPR050281">
    <property type="entry name" value="Flavin_monoamine_oxidase"/>
</dbReference>
<dbReference type="Proteomes" id="UP001166585">
    <property type="component" value="Unassembled WGS sequence"/>
</dbReference>
<dbReference type="InterPro" id="IPR006311">
    <property type="entry name" value="TAT_signal"/>
</dbReference>
<dbReference type="SUPFAM" id="SSF51905">
    <property type="entry name" value="FAD/NAD(P)-binding domain"/>
    <property type="match status" value="1"/>
</dbReference>
<name>A0ABS5R8G2_9HYPH</name>
<dbReference type="Gene3D" id="3.50.50.60">
    <property type="entry name" value="FAD/NAD(P)-binding domain"/>
    <property type="match status" value="1"/>
</dbReference>
<evidence type="ECO:0000313" key="8">
    <source>
        <dbReference type="EMBL" id="MBS9477119.1"/>
    </source>
</evidence>
<dbReference type="EMBL" id="JAHCQH010000015">
    <property type="protein sequence ID" value="MBS9477119.1"/>
    <property type="molecule type" value="Genomic_DNA"/>
</dbReference>
<comment type="similarity">
    <text evidence="2">Belongs to the tryptophan 2-monooxygenase family.</text>
</comment>
<evidence type="ECO:0000256" key="6">
    <source>
        <dbReference type="ARBA" id="ARBA00047321"/>
    </source>
</evidence>
<dbReference type="PROSITE" id="PS51318">
    <property type="entry name" value="TAT"/>
    <property type="match status" value="1"/>
</dbReference>
<evidence type="ECO:0000259" key="7">
    <source>
        <dbReference type="Pfam" id="PF01593"/>
    </source>
</evidence>
<dbReference type="InterPro" id="IPR002937">
    <property type="entry name" value="Amino_oxidase"/>
</dbReference>
<dbReference type="Pfam" id="PF01593">
    <property type="entry name" value="Amino_oxidase"/>
    <property type="match status" value="2"/>
</dbReference>
<organism evidence="8 9">
    <name type="scientific">Ancylobacter radicis</name>
    <dbReference type="NCBI Taxonomy" id="2836179"/>
    <lineage>
        <taxon>Bacteria</taxon>
        <taxon>Pseudomonadati</taxon>
        <taxon>Pseudomonadota</taxon>
        <taxon>Alphaproteobacteria</taxon>
        <taxon>Hyphomicrobiales</taxon>
        <taxon>Xanthobacteraceae</taxon>
        <taxon>Ancylobacter</taxon>
    </lineage>
</organism>
<comment type="catalytic activity">
    <reaction evidence="6">
        <text>L-tryptophan + O2 = indole-3-acetamide + CO2 + H2O</text>
        <dbReference type="Rhea" id="RHEA:16165"/>
        <dbReference type="ChEBI" id="CHEBI:15377"/>
        <dbReference type="ChEBI" id="CHEBI:15379"/>
        <dbReference type="ChEBI" id="CHEBI:16031"/>
        <dbReference type="ChEBI" id="CHEBI:16526"/>
        <dbReference type="ChEBI" id="CHEBI:57912"/>
        <dbReference type="EC" id="1.13.12.3"/>
    </reaction>
</comment>
<comment type="caution">
    <text evidence="8">The sequence shown here is derived from an EMBL/GenBank/DDBJ whole genome shotgun (WGS) entry which is preliminary data.</text>
</comment>
<dbReference type="RefSeq" id="WP_213754923.1">
    <property type="nucleotide sequence ID" value="NZ_JAHCQH010000015.1"/>
</dbReference>
<feature type="domain" description="Amine oxidase" evidence="7">
    <location>
        <begin position="46"/>
        <end position="111"/>
    </location>
</feature>